<dbReference type="InterPro" id="IPR023323">
    <property type="entry name" value="Tex-like_dom_sf"/>
</dbReference>
<feature type="region of interest" description="Disordered" evidence="1">
    <location>
        <begin position="219"/>
        <end position="249"/>
    </location>
</feature>
<feature type="compositionally biased region" description="Acidic residues" evidence="1">
    <location>
        <begin position="91"/>
        <end position="105"/>
    </location>
</feature>
<reference evidence="4 5" key="1">
    <citation type="submission" date="2013-12" db="EMBL/GenBank/DDBJ databases">
        <title>Draft genome of the parsitic nematode Ancylostoma duodenale.</title>
        <authorList>
            <person name="Mitreva M."/>
        </authorList>
    </citation>
    <scope>NUCLEOTIDE SEQUENCE [LARGE SCALE GENOMIC DNA]</scope>
    <source>
        <strain evidence="4 5">Zhejiang</strain>
    </source>
</reference>
<dbReference type="InterPro" id="IPR017072">
    <property type="entry name" value="TF_Spt6"/>
</dbReference>
<dbReference type="GO" id="GO:0003677">
    <property type="term" value="F:DNA binding"/>
    <property type="evidence" value="ECO:0007669"/>
    <property type="project" value="InterPro"/>
</dbReference>
<dbReference type="Gene3D" id="1.10.10.650">
    <property type="entry name" value="RuvA domain 2-like"/>
    <property type="match status" value="1"/>
</dbReference>
<dbReference type="GO" id="GO:0008023">
    <property type="term" value="C:transcription elongation factor complex"/>
    <property type="evidence" value="ECO:0007669"/>
    <property type="project" value="TreeGrafter"/>
</dbReference>
<evidence type="ECO:0000313" key="4">
    <source>
        <dbReference type="EMBL" id="KIH68119.1"/>
    </source>
</evidence>
<accession>A0A0C2H8Z6</accession>
<feature type="compositionally biased region" description="Acidic residues" evidence="1">
    <location>
        <begin position="49"/>
        <end position="63"/>
    </location>
</feature>
<feature type="domain" description="Helix-turn-helix DNA-binding" evidence="3">
    <location>
        <begin position="278"/>
        <end position="394"/>
    </location>
</feature>
<feature type="domain" description="Spt6 acidic N-terminal" evidence="2">
    <location>
        <begin position="50"/>
        <end position="118"/>
    </location>
</feature>
<dbReference type="Gene3D" id="1.10.3500.10">
    <property type="entry name" value="Tex N-terminal region-like"/>
    <property type="match status" value="1"/>
</dbReference>
<evidence type="ECO:0000259" key="3">
    <source>
        <dbReference type="Pfam" id="PF14641"/>
    </source>
</evidence>
<feature type="compositionally biased region" description="Basic residues" evidence="1">
    <location>
        <begin position="30"/>
        <end position="44"/>
    </location>
</feature>
<gene>
    <name evidence="4" type="ORF">ANCDUO_01541</name>
</gene>
<dbReference type="GO" id="GO:0031491">
    <property type="term" value="F:nucleosome binding"/>
    <property type="evidence" value="ECO:0007669"/>
    <property type="project" value="TreeGrafter"/>
</dbReference>
<dbReference type="PANTHER" id="PTHR10145">
    <property type="entry name" value="TRANSCRIPTION ELONGATION FACTOR SPT6"/>
    <property type="match status" value="1"/>
</dbReference>
<dbReference type="GO" id="GO:0042393">
    <property type="term" value="F:histone binding"/>
    <property type="evidence" value="ECO:0007669"/>
    <property type="project" value="TreeGrafter"/>
</dbReference>
<organism evidence="4 5">
    <name type="scientific">Ancylostoma duodenale</name>
    <dbReference type="NCBI Taxonomy" id="51022"/>
    <lineage>
        <taxon>Eukaryota</taxon>
        <taxon>Metazoa</taxon>
        <taxon>Ecdysozoa</taxon>
        <taxon>Nematoda</taxon>
        <taxon>Chromadorea</taxon>
        <taxon>Rhabditida</taxon>
        <taxon>Rhabditina</taxon>
        <taxon>Rhabditomorpha</taxon>
        <taxon>Strongyloidea</taxon>
        <taxon>Ancylostomatidae</taxon>
        <taxon>Ancylostomatinae</taxon>
        <taxon>Ancylostoma</taxon>
    </lineage>
</organism>
<dbReference type="OrthoDB" id="343921at2759"/>
<dbReference type="InterPro" id="IPR028083">
    <property type="entry name" value="Spt6_acidic_N_dom"/>
</dbReference>
<dbReference type="Pfam" id="PF14632">
    <property type="entry name" value="SPT6_acidic"/>
    <property type="match status" value="1"/>
</dbReference>
<dbReference type="SUPFAM" id="SSF158832">
    <property type="entry name" value="Tex N-terminal region-like"/>
    <property type="match status" value="1"/>
</dbReference>
<dbReference type="Proteomes" id="UP000054047">
    <property type="component" value="Unassembled WGS sequence"/>
</dbReference>
<dbReference type="GO" id="GO:0034728">
    <property type="term" value="P:nucleosome organization"/>
    <property type="evidence" value="ECO:0007669"/>
    <property type="project" value="TreeGrafter"/>
</dbReference>
<evidence type="ECO:0000313" key="5">
    <source>
        <dbReference type="Proteomes" id="UP000054047"/>
    </source>
</evidence>
<name>A0A0C2H8Z6_9BILA</name>
<dbReference type="InterPro" id="IPR028088">
    <property type="entry name" value="Spt6_HTH_DNA-bd_dom"/>
</dbReference>
<feature type="compositionally biased region" description="Acidic residues" evidence="1">
    <location>
        <begin position="219"/>
        <end position="245"/>
    </location>
</feature>
<protein>
    <submittedName>
        <fullName evidence="4">Uncharacterized protein</fullName>
    </submittedName>
</protein>
<evidence type="ECO:0000259" key="2">
    <source>
        <dbReference type="Pfam" id="PF14632"/>
    </source>
</evidence>
<dbReference type="GO" id="GO:0140673">
    <property type="term" value="P:transcription elongation-coupled chromatin remodeling"/>
    <property type="evidence" value="ECO:0007669"/>
    <property type="project" value="InterPro"/>
</dbReference>
<keyword evidence="5" id="KW-1185">Reference proteome</keyword>
<dbReference type="Pfam" id="PF14641">
    <property type="entry name" value="HTH_44"/>
    <property type="match status" value="1"/>
</dbReference>
<dbReference type="EMBL" id="KN726461">
    <property type="protein sequence ID" value="KIH68119.1"/>
    <property type="molecule type" value="Genomic_DNA"/>
</dbReference>
<feature type="compositionally biased region" description="Acidic residues" evidence="1">
    <location>
        <begin position="71"/>
        <end position="83"/>
    </location>
</feature>
<proteinExistence type="predicted"/>
<dbReference type="AlphaFoldDB" id="A0A0C2H8Z6"/>
<dbReference type="InterPro" id="IPR023319">
    <property type="entry name" value="Tex-like_HTH_dom_sf"/>
</dbReference>
<feature type="compositionally biased region" description="Basic and acidic residues" evidence="1">
    <location>
        <begin position="153"/>
        <end position="170"/>
    </location>
</feature>
<sequence>MDFIERQAEESEGEGSSSSSSSTEQDQPKAKKRKLQKEKKKKSKRVVESDDEDEEEDDDEQGAEEMKGFIADEEEEEEDADDDKSEKSEKLEDEEDELDDDDIDLIQENLGNRKEKKQRIIQPEDSDEDVDDRTAIQKKLFGEGDDGEGPSSPRERDLSGEESDRERYSDSEQSEDNFIVNEDGGRHTHRHHRRRDGNMPEGALDEARDVFGVEDFNFDEFYDEDEEPVDEDDEDQEDLMDDEGEGEARVRRVRAKEKTSTLLDAMEPFQLRKSPVTEADDLELELESKWIYYHAFCAASISTQKSNYLAYVSNYQGDDRTQGEDEARETIKEALKFMRNHLFEVPFIAFYRKELVSSVLPINDLWKVYEWDEKWCHLQNRKKKLVELMKRMQYYQTESLQNYRRVISDVDIIEVQNADSIDAVSDLSAQFHLYYGSEVNRMLDWEAAQKDIDEGGDGTNVHGTRFRQSTRNDRYQLCVDNGIGEMVARFGITARQLAENLDWKKHDVEQDPVRHSKL</sequence>
<dbReference type="PANTHER" id="PTHR10145:SF6">
    <property type="entry name" value="TRANSCRIPTION ELONGATION FACTOR SPT6"/>
    <property type="match status" value="1"/>
</dbReference>
<dbReference type="FunFam" id="1.10.10.650:FF:000002">
    <property type="entry name" value="Transcription elongation factor spt6"/>
    <property type="match status" value="1"/>
</dbReference>
<feature type="region of interest" description="Disordered" evidence="1">
    <location>
        <begin position="1"/>
        <end position="207"/>
    </location>
</feature>
<evidence type="ECO:0000256" key="1">
    <source>
        <dbReference type="SAM" id="MobiDB-lite"/>
    </source>
</evidence>